<comment type="caution">
    <text evidence="2">The sequence shown here is derived from an EMBL/GenBank/DDBJ whole genome shotgun (WGS) entry which is preliminary data.</text>
</comment>
<dbReference type="PANTHER" id="PTHR22916">
    <property type="entry name" value="GLYCOSYLTRANSFERASE"/>
    <property type="match status" value="1"/>
</dbReference>
<organism evidence="2 3">
    <name type="scientific">Edaphobacter aggregans</name>
    <dbReference type="NCBI Taxonomy" id="570835"/>
    <lineage>
        <taxon>Bacteria</taxon>
        <taxon>Pseudomonadati</taxon>
        <taxon>Acidobacteriota</taxon>
        <taxon>Terriglobia</taxon>
        <taxon>Terriglobales</taxon>
        <taxon>Acidobacteriaceae</taxon>
        <taxon>Edaphobacter</taxon>
    </lineage>
</organism>
<keyword evidence="3" id="KW-1185">Reference proteome</keyword>
<dbReference type="SUPFAM" id="SSF53448">
    <property type="entry name" value="Nucleotide-diphospho-sugar transferases"/>
    <property type="match status" value="1"/>
</dbReference>
<reference evidence="2 3" key="1">
    <citation type="submission" date="2018-12" db="EMBL/GenBank/DDBJ databases">
        <title>Sequencing of bacterial isolates from soil warming experiment in Harvard Forest, Massachusetts, USA.</title>
        <authorList>
            <person name="Deangelis K."/>
        </authorList>
    </citation>
    <scope>NUCLEOTIDE SEQUENCE [LARGE SCALE GENOMIC DNA]</scope>
    <source>
        <strain evidence="2 3">EB153</strain>
    </source>
</reference>
<dbReference type="RefSeq" id="WP_185827174.1">
    <property type="nucleotide sequence ID" value="NZ_RSDW01000001.1"/>
</dbReference>
<dbReference type="GO" id="GO:0016758">
    <property type="term" value="F:hexosyltransferase activity"/>
    <property type="evidence" value="ECO:0007669"/>
    <property type="project" value="UniProtKB-ARBA"/>
</dbReference>
<feature type="domain" description="Glycosyltransferase 2-like" evidence="1">
    <location>
        <begin position="13"/>
        <end position="173"/>
    </location>
</feature>
<evidence type="ECO:0000313" key="3">
    <source>
        <dbReference type="Proteomes" id="UP000269669"/>
    </source>
</evidence>
<dbReference type="Proteomes" id="UP000269669">
    <property type="component" value="Unassembled WGS sequence"/>
</dbReference>
<dbReference type="InterPro" id="IPR029044">
    <property type="entry name" value="Nucleotide-diphossugar_trans"/>
</dbReference>
<protein>
    <submittedName>
        <fullName evidence="2">Glycosyltransferase involved in cell wall biosynthesis</fullName>
    </submittedName>
</protein>
<dbReference type="InterPro" id="IPR001173">
    <property type="entry name" value="Glyco_trans_2-like"/>
</dbReference>
<dbReference type="Gene3D" id="3.90.550.10">
    <property type="entry name" value="Spore Coat Polysaccharide Biosynthesis Protein SpsA, Chain A"/>
    <property type="match status" value="1"/>
</dbReference>
<dbReference type="PANTHER" id="PTHR22916:SF3">
    <property type="entry name" value="UDP-GLCNAC:BETAGAL BETA-1,3-N-ACETYLGLUCOSAMINYLTRANSFERASE-LIKE PROTEIN 1"/>
    <property type="match status" value="1"/>
</dbReference>
<dbReference type="Pfam" id="PF00535">
    <property type="entry name" value="Glycos_transf_2"/>
    <property type="match status" value="1"/>
</dbReference>
<proteinExistence type="predicted"/>
<dbReference type="EMBL" id="RSDW01000001">
    <property type="protein sequence ID" value="RSL17555.1"/>
    <property type="molecule type" value="Genomic_DNA"/>
</dbReference>
<evidence type="ECO:0000259" key="1">
    <source>
        <dbReference type="Pfam" id="PF00535"/>
    </source>
</evidence>
<gene>
    <name evidence="2" type="ORF">EDE15_3090</name>
</gene>
<keyword evidence="2" id="KW-0808">Transferase</keyword>
<sequence>MESSELNAAPLVSVAITAFNSANWLPRALDSVLAQRTDFPIEIVIGDDCSQDTTLEVARSYRERHPDVIRILERSKNVGIQRNYYETFETCRGKFIAWLDGDDYWTDPEKLAIQVKAMESDPSINLCGHYIRVVSRDGEVKQDRSPSMPPGRYGLEEMLHSCFIPSLSAMFRNGIHRQLPAWYFDLAPVTEWPIWVLAALSGNVVLLDRVMADYMHTPGSAAWSQGDLFRETMEAKFYEQIESVLPSKWHRLVRAEKGKRYEAMAYFLRKQGHFRASREAALKAFRSPLLLDSVGSKTKALFAAVVRETEWRFRRRRIADSM</sequence>
<name>A0A428MKU7_9BACT</name>
<evidence type="ECO:0000313" key="2">
    <source>
        <dbReference type="EMBL" id="RSL17555.1"/>
    </source>
</evidence>
<dbReference type="AlphaFoldDB" id="A0A428MKU7"/>
<accession>A0A428MKU7</accession>